<dbReference type="PANTHER" id="PTHR37017">
    <property type="entry name" value="AB HYDROLASE-1 DOMAIN-CONTAINING PROTEIN-RELATED"/>
    <property type="match status" value="1"/>
</dbReference>
<dbReference type="OrthoDB" id="1263307at2759"/>
<evidence type="ECO:0000313" key="2">
    <source>
        <dbReference type="EMBL" id="KAF2479629.1"/>
    </source>
</evidence>
<dbReference type="Pfam" id="PF12697">
    <property type="entry name" value="Abhydrolase_6"/>
    <property type="match status" value="1"/>
</dbReference>
<dbReference type="PANTHER" id="PTHR37017:SF11">
    <property type="entry name" value="ESTERASE_LIPASE_THIOESTERASE DOMAIN-CONTAINING PROTEIN"/>
    <property type="match status" value="1"/>
</dbReference>
<dbReference type="InterPro" id="IPR052897">
    <property type="entry name" value="Sec-Metab_Biosynth_Hydrolase"/>
</dbReference>
<dbReference type="InterPro" id="IPR029058">
    <property type="entry name" value="AB_hydrolase_fold"/>
</dbReference>
<feature type="domain" description="AB hydrolase-1" evidence="1">
    <location>
        <begin position="6"/>
        <end position="242"/>
    </location>
</feature>
<reference evidence="2" key="1">
    <citation type="journal article" date="2020" name="Stud. Mycol.">
        <title>101 Dothideomycetes genomes: a test case for predicting lifestyles and emergence of pathogens.</title>
        <authorList>
            <person name="Haridas S."/>
            <person name="Albert R."/>
            <person name="Binder M."/>
            <person name="Bloem J."/>
            <person name="Labutti K."/>
            <person name="Salamov A."/>
            <person name="Andreopoulos B."/>
            <person name="Baker S."/>
            <person name="Barry K."/>
            <person name="Bills G."/>
            <person name="Bluhm B."/>
            <person name="Cannon C."/>
            <person name="Castanera R."/>
            <person name="Culley D."/>
            <person name="Daum C."/>
            <person name="Ezra D."/>
            <person name="Gonzalez J."/>
            <person name="Henrissat B."/>
            <person name="Kuo A."/>
            <person name="Liang C."/>
            <person name="Lipzen A."/>
            <person name="Lutzoni F."/>
            <person name="Magnuson J."/>
            <person name="Mondo S."/>
            <person name="Nolan M."/>
            <person name="Ohm R."/>
            <person name="Pangilinan J."/>
            <person name="Park H.-J."/>
            <person name="Ramirez L."/>
            <person name="Alfaro M."/>
            <person name="Sun H."/>
            <person name="Tritt A."/>
            <person name="Yoshinaga Y."/>
            <person name="Zwiers L.-H."/>
            <person name="Turgeon B."/>
            <person name="Goodwin S."/>
            <person name="Spatafora J."/>
            <person name="Crous P."/>
            <person name="Grigoriev I."/>
        </authorList>
    </citation>
    <scope>NUCLEOTIDE SEQUENCE</scope>
    <source>
        <strain evidence="2">CBS 113389</strain>
    </source>
</reference>
<evidence type="ECO:0000259" key="1">
    <source>
        <dbReference type="Pfam" id="PF12697"/>
    </source>
</evidence>
<organism evidence="2 3">
    <name type="scientific">Neohortaea acidophila</name>
    <dbReference type="NCBI Taxonomy" id="245834"/>
    <lineage>
        <taxon>Eukaryota</taxon>
        <taxon>Fungi</taxon>
        <taxon>Dikarya</taxon>
        <taxon>Ascomycota</taxon>
        <taxon>Pezizomycotina</taxon>
        <taxon>Dothideomycetes</taxon>
        <taxon>Dothideomycetidae</taxon>
        <taxon>Mycosphaerellales</taxon>
        <taxon>Teratosphaeriaceae</taxon>
        <taxon>Neohortaea</taxon>
    </lineage>
</organism>
<dbReference type="InterPro" id="IPR000073">
    <property type="entry name" value="AB_hydrolase_1"/>
</dbReference>
<sequence>MARPTIVFVPGSWHGPECFQPLMDELAGHGFKTTAIALPSNTLDTHAPPATLSDDTAEVRKAIEADLEVGNDVCLIAHSYGAVPASNACRSLGRDARAASGQKAAVVSFVVMTGPLVFPGISFAGDFGNKPSPIHNIQYPFTKVGEPGPGYWFYHDLPAEEAIKWSRRVMTSSWKVCEETITHAAFLEIPTWYLLTTLDNAIPLGVQKYFVQRARDKGALLPESHVVELASGHCPFLSQIDATSAFIRKAAGEV</sequence>
<dbReference type="GeneID" id="54479373"/>
<dbReference type="GO" id="GO:0016787">
    <property type="term" value="F:hydrolase activity"/>
    <property type="evidence" value="ECO:0007669"/>
    <property type="project" value="UniProtKB-KW"/>
</dbReference>
<evidence type="ECO:0000313" key="3">
    <source>
        <dbReference type="Proteomes" id="UP000799767"/>
    </source>
</evidence>
<keyword evidence="2" id="KW-0378">Hydrolase</keyword>
<dbReference type="RefSeq" id="XP_033586199.1">
    <property type="nucleotide sequence ID" value="XM_033738371.1"/>
</dbReference>
<dbReference type="SUPFAM" id="SSF53474">
    <property type="entry name" value="alpha/beta-Hydrolases"/>
    <property type="match status" value="1"/>
</dbReference>
<dbReference type="Gene3D" id="3.40.50.1820">
    <property type="entry name" value="alpha/beta hydrolase"/>
    <property type="match status" value="1"/>
</dbReference>
<dbReference type="AlphaFoldDB" id="A0A6A6PHZ3"/>
<protein>
    <submittedName>
        <fullName evidence="2">Alpha/beta hydrolase fold-1</fullName>
    </submittedName>
</protein>
<proteinExistence type="predicted"/>
<dbReference type="Proteomes" id="UP000799767">
    <property type="component" value="Unassembled WGS sequence"/>
</dbReference>
<accession>A0A6A6PHZ3</accession>
<name>A0A6A6PHZ3_9PEZI</name>
<dbReference type="EMBL" id="MU001641">
    <property type="protein sequence ID" value="KAF2479629.1"/>
    <property type="molecule type" value="Genomic_DNA"/>
</dbReference>
<keyword evidence="3" id="KW-1185">Reference proteome</keyword>
<gene>
    <name evidence="2" type="ORF">BDY17DRAFT_42454</name>
</gene>